<feature type="transmembrane region" description="Helical" evidence="1">
    <location>
        <begin position="44"/>
        <end position="66"/>
    </location>
</feature>
<keyword evidence="1" id="KW-1133">Transmembrane helix</keyword>
<organism evidence="2 3">
    <name type="scientific">Orientia tsutsugamushi (strain Ikeda)</name>
    <name type="common">Rickettsia tsutsugamushi</name>
    <dbReference type="NCBI Taxonomy" id="334380"/>
    <lineage>
        <taxon>Bacteria</taxon>
        <taxon>Pseudomonadati</taxon>
        <taxon>Pseudomonadota</taxon>
        <taxon>Alphaproteobacteria</taxon>
        <taxon>Rickettsiales</taxon>
        <taxon>Rickettsiaceae</taxon>
        <taxon>Rickettsieae</taxon>
        <taxon>Orientia</taxon>
    </lineage>
</organism>
<name>B3CV31_ORITI</name>
<accession>B3CV31</accession>
<evidence type="ECO:0000313" key="2">
    <source>
        <dbReference type="EMBL" id="BAG41228.1"/>
    </source>
</evidence>
<keyword evidence="1" id="KW-0472">Membrane</keyword>
<keyword evidence="1" id="KW-0812">Transmembrane</keyword>
<evidence type="ECO:0000256" key="1">
    <source>
        <dbReference type="SAM" id="Phobius"/>
    </source>
</evidence>
<dbReference type="HOGENOM" id="CLU_2586306_0_0_5"/>
<proteinExistence type="predicted"/>
<protein>
    <submittedName>
        <fullName evidence="2">Transposase</fullName>
    </submittedName>
</protein>
<gene>
    <name evidence="2" type="ordered locus">OTT_1770</name>
</gene>
<dbReference type="EMBL" id="AP008981">
    <property type="protein sequence ID" value="BAG41228.1"/>
    <property type="molecule type" value="Genomic_DNA"/>
</dbReference>
<dbReference type="AlphaFoldDB" id="B3CV31"/>
<reference evidence="3" key="1">
    <citation type="journal article" date="2008" name="DNA Res.">
        <title>The whole-genome sequencing of the obligate intracellular bacterium Orientia tsutsugamushi revealed massive gene amplification during reductive genome evolution.</title>
        <authorList>
            <person name="Nakayama K."/>
            <person name="Yamashita A."/>
            <person name="Kurokawa K."/>
            <person name="Morimoto T."/>
            <person name="Ogawa M."/>
            <person name="Fukuhara M."/>
            <person name="Urakami H."/>
            <person name="Ohnishi M."/>
            <person name="Uchiyama I."/>
            <person name="Ogura Y."/>
            <person name="Ooka T."/>
            <person name="Oshima K."/>
            <person name="Tamura A."/>
            <person name="Hattori M."/>
            <person name="Hayashi T."/>
        </authorList>
    </citation>
    <scope>NUCLEOTIDE SEQUENCE [LARGE SCALE GENOMIC DNA]</scope>
    <source>
        <strain evidence="3">Ikeda</strain>
    </source>
</reference>
<dbReference type="Proteomes" id="UP000001033">
    <property type="component" value="Chromosome"/>
</dbReference>
<evidence type="ECO:0000313" key="3">
    <source>
        <dbReference type="Proteomes" id="UP000001033"/>
    </source>
</evidence>
<dbReference type="KEGG" id="ott:OTT_1770"/>
<sequence>MEINKNISLLLITQLRTTSHLCSFDYYLVLISFSRTLDISCKNCLINSILFIFHVGLFLVYLNFFYNSTFSLCIPFILYI</sequence>